<keyword evidence="9" id="KW-1185">Reference proteome</keyword>
<feature type="domain" description="HYDIN/VesB/CFA65-like Ig-like" evidence="7">
    <location>
        <begin position="563"/>
        <end position="649"/>
    </location>
</feature>
<dbReference type="Gene3D" id="2.60.40.10">
    <property type="entry name" value="Immunoglobulins"/>
    <property type="match status" value="8"/>
</dbReference>
<name>A0AA40FPH0_9HYME</name>
<dbReference type="PANTHER" id="PTHR23053:SF0">
    <property type="entry name" value="HYDROCEPHALUS-INDUCING PROTEIN HOMOLOG"/>
    <property type="match status" value="1"/>
</dbReference>
<keyword evidence="4" id="KW-0969">Cilium</keyword>
<evidence type="ECO:0000313" key="9">
    <source>
        <dbReference type="Proteomes" id="UP001177670"/>
    </source>
</evidence>
<dbReference type="Proteomes" id="UP001177670">
    <property type="component" value="Unassembled WGS sequence"/>
</dbReference>
<reference evidence="8" key="1">
    <citation type="submission" date="2021-10" db="EMBL/GenBank/DDBJ databases">
        <title>Melipona bicolor Genome sequencing and assembly.</title>
        <authorList>
            <person name="Araujo N.S."/>
            <person name="Arias M.C."/>
        </authorList>
    </citation>
    <scope>NUCLEOTIDE SEQUENCE</scope>
    <source>
        <strain evidence="8">USP_2M_L1-L4_2017</strain>
        <tissue evidence="8">Whole body</tissue>
    </source>
</reference>
<dbReference type="PANTHER" id="PTHR23053">
    <property type="entry name" value="DLEC1 DELETED IN LUNG AND ESOPHAGEAL CANCER 1"/>
    <property type="match status" value="1"/>
</dbReference>
<evidence type="ECO:0000256" key="1">
    <source>
        <dbReference type="ARBA" id="ARBA00004138"/>
    </source>
</evidence>
<dbReference type="GO" id="GO:1904158">
    <property type="term" value="P:axonemal central apparatus assembly"/>
    <property type="evidence" value="ECO:0007669"/>
    <property type="project" value="TreeGrafter"/>
</dbReference>
<dbReference type="InterPro" id="IPR013783">
    <property type="entry name" value="Ig-like_fold"/>
</dbReference>
<dbReference type="EMBL" id="JAHYIQ010000021">
    <property type="protein sequence ID" value="KAK1122967.1"/>
    <property type="molecule type" value="Genomic_DNA"/>
</dbReference>
<organism evidence="8 9">
    <name type="scientific">Melipona bicolor</name>
    <dbReference type="NCBI Taxonomy" id="60889"/>
    <lineage>
        <taxon>Eukaryota</taxon>
        <taxon>Metazoa</taxon>
        <taxon>Ecdysozoa</taxon>
        <taxon>Arthropoda</taxon>
        <taxon>Hexapoda</taxon>
        <taxon>Insecta</taxon>
        <taxon>Pterygota</taxon>
        <taxon>Neoptera</taxon>
        <taxon>Endopterygota</taxon>
        <taxon>Hymenoptera</taxon>
        <taxon>Apocrita</taxon>
        <taxon>Aculeata</taxon>
        <taxon>Apoidea</taxon>
        <taxon>Anthophila</taxon>
        <taxon>Apidae</taxon>
        <taxon>Melipona</taxon>
    </lineage>
</organism>
<feature type="region of interest" description="Disordered" evidence="6">
    <location>
        <begin position="971"/>
        <end position="1033"/>
    </location>
</feature>
<proteinExistence type="predicted"/>
<sequence length="1579" mass="180260">MLAPGLSNSYKVKFVPERNQDYHYQLKLATDGGDFIVPVIGEKVRIDLRSSAENCPIRIDRGSVRMEETFLGLSRSKILTIHNRSSYIVKYKWMQLESIETDNERKEHYKKLFHLVYESELNRCVDLAHYSVCTPDIHQLVYQRIYTDELESLTKETFQYNHVCFKFAQQEAEIWPQSSTEVTVFFYALEVGEVNSTAYLEVTGREDRIPLSLYGTGKGPVMQLNVLTINLENIYMCSMHNYEIIAVNKGHICGTLIYRVKPTDFGGRIDVTPPNLKLQPDEHKSFNLSFSSNHKGDFVERVDFVVKESLEVLSLHIKGCIICPTLHFDKDSLDFGTTAIGFSTRQEVHLHNLALIPVSFTITVLNDGDQAPLHHEDFAKAPRKPSFPSKPQEFQVIPMEGVVEAHDSLKIKRDSNDLQIIYTANIARVGQTVIQVDMWDSDSDPVTLPVIFCGAVPSLSIVPREITLRFCFVNFPYLRSFTVENNSDLDGYFYLMPQQVSDDSPVICSLCNNQGYVKARQSKTIEATIITKALGRHKITLNMLVMGDSSPSYITITCNGQGPVVSAEPSFLDFGTMNVLEEKTKEFQLINDSHIPTQFVASLTNEDSSWSVSPESGDLEPHESKTITVKLCLLDAGKYKNSVMLSIINSRTILVELEVTGYGCSVLFEPQIFPTFDWGLLFSHQQIDRTITLTNGGSRDYQVIWTTQPEVRFRRGQMLMPHTAKFHLQPLIINIPPGETRYVYCKLFWKVNECVVEKWYIFGQIQGVGKRELIGTSSFTVTLTEPQILFSKRRLTFRVDVCTDEDKLQQTDELLVTNQSKLDLNVQLSVKQPFHLVTTAEEHVQSMQIVLIDGATTKIRVFFFFDSNVQDRYSRNYSGVLRLEYQEHPNQDKIVCKGYVNFPNLIIEPGDFVINCELGSSAEKILTLTNNGPVSVVYKFLWLADSIEIQRDTDIDPECCGCSSRKEKLEADVPESHEVAVPNETDEETHPSDRQEDGSGDGPLNTIPPPTNSPVSENQNVETPVTEQSSEMNDCLISREEIREFLMPIVAPYFKKDEDLVVLESMRTDPPKDHYINEVLKIVPNEGTVLPYSVQHVHVGFHGFERLRIKATVVCEISRGPTERIHLLARADAIRYAFDTNVIDFGQQLFLEYSRKTFVLKNLCTIAFDYEIKATEIVSNEAIKRFDICPLIIQPNKGFVDAESVVEFYVNHLATKLGPISHRFQLEIGHLVPVIVEVTAYGAFPQVYPCVPREQLHQYHSIKLEYSAIQSLTENLMQNVRRIDGFSTFLAETLTSHCVPQKMENVVAEQTADYLETDAEMLADMKYVIVEQTTHYTTKVINYGPWIAEMRMMMGKKKNYLERSGLTVHFKKHSKLLVGDSAILHVTWHPTRERFSERSVEVKHTIYIEVSYGCTIPVTIKGTVTYPYVTVNTKFLDFQDVVVGECLVLHILVKNEGLVDCEWEARLSDVHRKKHQEDPFYVEYDTNHCPPGHFEIVRVYFKPRKTCYIEAKLKIIVKMSLEMQIIALTGRGIEKSLNIIKPTIQFLPTVPFTDIQETVFTIENTCNYPVEFFWHHLDE</sequence>
<dbReference type="Pfam" id="PF22544">
    <property type="entry name" value="HYDIN_VesB_CFA65-like_Ig"/>
    <property type="match status" value="1"/>
</dbReference>
<evidence type="ECO:0000313" key="8">
    <source>
        <dbReference type="EMBL" id="KAK1122967.1"/>
    </source>
</evidence>
<evidence type="ECO:0000256" key="5">
    <source>
        <dbReference type="ARBA" id="ARBA00023273"/>
    </source>
</evidence>
<evidence type="ECO:0000256" key="4">
    <source>
        <dbReference type="ARBA" id="ARBA00023069"/>
    </source>
</evidence>
<accession>A0AA40FPH0</accession>
<dbReference type="InterPro" id="IPR033305">
    <property type="entry name" value="Hydin-like"/>
</dbReference>
<feature type="compositionally biased region" description="Basic and acidic residues" evidence="6">
    <location>
        <begin position="988"/>
        <end position="997"/>
    </location>
</feature>
<comment type="caution">
    <text evidence="8">The sequence shown here is derived from an EMBL/GenBank/DDBJ whole genome shotgun (WGS) entry which is preliminary data.</text>
</comment>
<dbReference type="GO" id="GO:0003341">
    <property type="term" value="P:cilium movement"/>
    <property type="evidence" value="ECO:0007669"/>
    <property type="project" value="TreeGrafter"/>
</dbReference>
<keyword evidence="3" id="KW-0963">Cytoplasm</keyword>
<evidence type="ECO:0000256" key="3">
    <source>
        <dbReference type="ARBA" id="ARBA00022490"/>
    </source>
</evidence>
<keyword evidence="5" id="KW-0966">Cell projection</keyword>
<evidence type="ECO:0000259" key="7">
    <source>
        <dbReference type="Pfam" id="PF22544"/>
    </source>
</evidence>
<dbReference type="InterPro" id="IPR053879">
    <property type="entry name" value="HYDIN_VesB_CFA65-like_Ig"/>
</dbReference>
<gene>
    <name evidence="8" type="ORF">K0M31_008605</name>
</gene>
<feature type="compositionally biased region" description="Polar residues" evidence="6">
    <location>
        <begin position="1013"/>
        <end position="1032"/>
    </location>
</feature>
<dbReference type="GO" id="GO:0005930">
    <property type="term" value="C:axoneme"/>
    <property type="evidence" value="ECO:0007669"/>
    <property type="project" value="TreeGrafter"/>
</dbReference>
<comment type="subcellular location">
    <subcellularLocation>
        <location evidence="1">Cell projection</location>
        <location evidence="1">Cilium</location>
    </subcellularLocation>
    <subcellularLocation>
        <location evidence="2">Cytoplasm</location>
    </subcellularLocation>
</comment>
<evidence type="ECO:0000256" key="6">
    <source>
        <dbReference type="SAM" id="MobiDB-lite"/>
    </source>
</evidence>
<evidence type="ECO:0000256" key="2">
    <source>
        <dbReference type="ARBA" id="ARBA00004496"/>
    </source>
</evidence>
<protein>
    <recommendedName>
        <fullName evidence="7">HYDIN/VesB/CFA65-like Ig-like domain-containing protein</fullName>
    </recommendedName>
</protein>